<comment type="caution">
    <text evidence="2">The sequence shown here is derived from an EMBL/GenBank/DDBJ whole genome shotgun (WGS) entry which is preliminary data.</text>
</comment>
<keyword evidence="3" id="KW-1185">Reference proteome</keyword>
<sequence length="107" mass="12214">MVGKVTPKGESQLTPEEKLLRAIFGEKASDVKDSSLRVPPGMDGTVIDVQVFTRDGIEKDKRARQIEESEIKRVKKDFDDQFRILEAAIYMRLRSQIRRVPGRPEEG</sequence>
<evidence type="ECO:0000259" key="1">
    <source>
        <dbReference type="Pfam" id="PF00562"/>
    </source>
</evidence>
<reference evidence="2 3" key="1">
    <citation type="journal article" date="2020" name="Microb. Genom.">
        <title>Genetic diversity of clinical and environmental Mucorales isolates obtained from an investigation of mucormycosis cases among solid organ transplant recipients.</title>
        <authorList>
            <person name="Nguyen M.H."/>
            <person name="Kaul D."/>
            <person name="Muto C."/>
            <person name="Cheng S.J."/>
            <person name="Richter R.A."/>
            <person name="Bruno V.M."/>
            <person name="Liu G."/>
            <person name="Beyhan S."/>
            <person name="Sundermann A.J."/>
            <person name="Mounaud S."/>
            <person name="Pasculle A.W."/>
            <person name="Nierman W.C."/>
            <person name="Driscoll E."/>
            <person name="Cumbie R."/>
            <person name="Clancy C.J."/>
            <person name="Dupont C.L."/>
        </authorList>
    </citation>
    <scope>NUCLEOTIDE SEQUENCE [LARGE SCALE GENOMIC DNA]</scope>
    <source>
        <strain evidence="2 3">GL24</strain>
    </source>
</reference>
<dbReference type="GO" id="GO:0003899">
    <property type="term" value="F:DNA-directed RNA polymerase activity"/>
    <property type="evidence" value="ECO:0007669"/>
    <property type="project" value="InterPro"/>
</dbReference>
<dbReference type="Pfam" id="PF00562">
    <property type="entry name" value="RNA_pol_Rpb2_6"/>
    <property type="match status" value="1"/>
</dbReference>
<proteinExistence type="predicted"/>
<dbReference type="InterPro" id="IPR014724">
    <property type="entry name" value="RNA_pol_RPB2_OB-fold"/>
</dbReference>
<name>A0A9P6XQX0_9FUNG</name>
<dbReference type="InterPro" id="IPR007120">
    <property type="entry name" value="DNA-dir_RNAP_su2_dom"/>
</dbReference>
<evidence type="ECO:0000313" key="2">
    <source>
        <dbReference type="EMBL" id="KAG1530525.1"/>
    </source>
</evidence>
<dbReference type="Gene3D" id="6.10.140.1670">
    <property type="match status" value="1"/>
</dbReference>
<gene>
    <name evidence="2" type="ORF">G6F50_017258</name>
</gene>
<evidence type="ECO:0000313" key="3">
    <source>
        <dbReference type="Proteomes" id="UP000740926"/>
    </source>
</evidence>
<dbReference type="Gene3D" id="2.40.50.150">
    <property type="match status" value="1"/>
</dbReference>
<dbReference type="SUPFAM" id="SSF64484">
    <property type="entry name" value="beta and beta-prime subunits of DNA dependent RNA-polymerase"/>
    <property type="match status" value="1"/>
</dbReference>
<dbReference type="Proteomes" id="UP000740926">
    <property type="component" value="Unassembled WGS sequence"/>
</dbReference>
<accession>A0A9P6XQX0</accession>
<protein>
    <recommendedName>
        <fullName evidence="1">DNA-directed RNA polymerase subunit 2 hybrid-binding domain-containing protein</fullName>
    </recommendedName>
</protein>
<organism evidence="2 3">
    <name type="scientific">Rhizopus delemar</name>
    <dbReference type="NCBI Taxonomy" id="936053"/>
    <lineage>
        <taxon>Eukaryota</taxon>
        <taxon>Fungi</taxon>
        <taxon>Fungi incertae sedis</taxon>
        <taxon>Mucoromycota</taxon>
        <taxon>Mucoromycotina</taxon>
        <taxon>Mucoromycetes</taxon>
        <taxon>Mucorales</taxon>
        <taxon>Mucorineae</taxon>
        <taxon>Rhizopodaceae</taxon>
        <taxon>Rhizopus</taxon>
    </lineage>
</organism>
<dbReference type="GO" id="GO:0003677">
    <property type="term" value="F:DNA binding"/>
    <property type="evidence" value="ECO:0007669"/>
    <property type="project" value="InterPro"/>
</dbReference>
<dbReference type="EMBL" id="JAANIU010012313">
    <property type="protein sequence ID" value="KAG1530525.1"/>
    <property type="molecule type" value="Genomic_DNA"/>
</dbReference>
<dbReference type="GO" id="GO:0006351">
    <property type="term" value="P:DNA-templated transcription"/>
    <property type="evidence" value="ECO:0007669"/>
    <property type="project" value="InterPro"/>
</dbReference>
<feature type="domain" description="DNA-directed RNA polymerase subunit 2 hybrid-binding" evidence="1">
    <location>
        <begin position="2"/>
        <end position="63"/>
    </location>
</feature>
<dbReference type="AlphaFoldDB" id="A0A9P6XQX0"/>